<keyword evidence="9" id="KW-0804">Transcription</keyword>
<reference evidence="15" key="1">
    <citation type="submission" date="2025-08" db="UniProtKB">
        <authorList>
            <consortium name="RefSeq"/>
        </authorList>
    </citation>
    <scope>IDENTIFICATION</scope>
</reference>
<evidence type="ECO:0000256" key="8">
    <source>
        <dbReference type="ARBA" id="ARBA00023125"/>
    </source>
</evidence>
<evidence type="ECO:0000256" key="11">
    <source>
        <dbReference type="SAM" id="MobiDB-lite"/>
    </source>
</evidence>
<dbReference type="Gene3D" id="6.10.160.20">
    <property type="match status" value="1"/>
</dbReference>
<sequence length="173" mass="19777">MNGYNAGNDDDKTGHGQICCLVDNGSRCARPAANACYNKRIQKIVTQKKLKLYLDNSVRHIYICDYHKGVIQSMRSKRKRRDSDDGSGSPDHENDLPEIDLFQLPVNTLRRYKRHFKIPTQPGLSKSQLADSLMKHFRTIPVVEKEALTYFIYMVKSHKSKLDNKPGDSASYT</sequence>
<evidence type="ECO:0000256" key="7">
    <source>
        <dbReference type="ARBA" id="ARBA00023015"/>
    </source>
</evidence>
<dbReference type="Proteomes" id="UP000695022">
    <property type="component" value="Unplaced"/>
</dbReference>
<dbReference type="Gene3D" id="3.40.1800.30">
    <property type="match status" value="1"/>
</dbReference>
<keyword evidence="7" id="KW-0805">Transcription regulation</keyword>
<evidence type="ECO:0000313" key="15">
    <source>
        <dbReference type="RefSeq" id="XP_014670849.1"/>
    </source>
</evidence>
<feature type="domain" description="Histone deacetylase complex subunit SAP30 zinc-finger" evidence="12">
    <location>
        <begin position="15"/>
        <end position="85"/>
    </location>
</feature>
<keyword evidence="8" id="KW-0238">DNA-binding</keyword>
<name>A0ABM1EF78_PRICU</name>
<comment type="similarity">
    <text evidence="2">Belongs to the SAP30 family.</text>
</comment>
<keyword evidence="5" id="KW-0863">Zinc-finger</keyword>
<evidence type="ECO:0000256" key="2">
    <source>
        <dbReference type="ARBA" id="ARBA00006283"/>
    </source>
</evidence>
<dbReference type="PANTHER" id="PTHR13286">
    <property type="entry name" value="SAP30"/>
    <property type="match status" value="1"/>
</dbReference>
<proteinExistence type="inferred from homology"/>
<accession>A0ABM1EF78</accession>
<feature type="domain" description="Histone deacetylase complex subunit SAP30 Sin3 binding" evidence="13">
    <location>
        <begin position="104"/>
        <end position="156"/>
    </location>
</feature>
<evidence type="ECO:0000259" key="12">
    <source>
        <dbReference type="Pfam" id="PF13866"/>
    </source>
</evidence>
<evidence type="ECO:0000259" key="13">
    <source>
        <dbReference type="Pfam" id="PF13867"/>
    </source>
</evidence>
<dbReference type="InterPro" id="IPR038291">
    <property type="entry name" value="SAP30_C_sf"/>
</dbReference>
<evidence type="ECO:0000256" key="9">
    <source>
        <dbReference type="ARBA" id="ARBA00023163"/>
    </source>
</evidence>
<gene>
    <name evidence="15" type="primary">LOC106811661</name>
</gene>
<dbReference type="Pfam" id="PF13866">
    <property type="entry name" value="zf-SAP30"/>
    <property type="match status" value="1"/>
</dbReference>
<keyword evidence="6" id="KW-0862">Zinc</keyword>
<evidence type="ECO:0000256" key="10">
    <source>
        <dbReference type="ARBA" id="ARBA00023242"/>
    </source>
</evidence>
<dbReference type="InterPro" id="IPR024145">
    <property type="entry name" value="His_deAcase_SAP30/SAP30L"/>
</dbReference>
<organism evidence="14 15">
    <name type="scientific">Priapulus caudatus</name>
    <name type="common">Priapulid worm</name>
    <dbReference type="NCBI Taxonomy" id="37621"/>
    <lineage>
        <taxon>Eukaryota</taxon>
        <taxon>Metazoa</taxon>
        <taxon>Ecdysozoa</taxon>
        <taxon>Scalidophora</taxon>
        <taxon>Priapulida</taxon>
        <taxon>Priapulimorpha</taxon>
        <taxon>Priapulimorphida</taxon>
        <taxon>Priapulidae</taxon>
        <taxon>Priapulus</taxon>
    </lineage>
</organism>
<evidence type="ECO:0000313" key="14">
    <source>
        <dbReference type="Proteomes" id="UP000695022"/>
    </source>
</evidence>
<dbReference type="RefSeq" id="XP_014670849.1">
    <property type="nucleotide sequence ID" value="XM_014815363.1"/>
</dbReference>
<comment type="subcellular location">
    <subcellularLocation>
        <location evidence="1">Nucleus</location>
    </subcellularLocation>
</comment>
<dbReference type="InterPro" id="IPR025718">
    <property type="entry name" value="SAP30_Sin3-bd"/>
</dbReference>
<keyword evidence="4" id="KW-0479">Metal-binding</keyword>
<keyword evidence="10" id="KW-0539">Nucleus</keyword>
<protein>
    <submittedName>
        <fullName evidence="15">Histone deacetylase complex subunit SAP30L-like</fullName>
    </submittedName>
</protein>
<dbReference type="Pfam" id="PF13867">
    <property type="entry name" value="SAP30_Sin3_bdg"/>
    <property type="match status" value="1"/>
</dbReference>
<evidence type="ECO:0000256" key="5">
    <source>
        <dbReference type="ARBA" id="ARBA00022771"/>
    </source>
</evidence>
<feature type="region of interest" description="Disordered" evidence="11">
    <location>
        <begin position="74"/>
        <end position="97"/>
    </location>
</feature>
<dbReference type="PANTHER" id="PTHR13286:SF6">
    <property type="entry name" value="HISTONE DEACETYLASE COMPLEX SUBUNIT SAP30L-RELATED"/>
    <property type="match status" value="1"/>
</dbReference>
<keyword evidence="14" id="KW-1185">Reference proteome</keyword>
<evidence type="ECO:0000256" key="4">
    <source>
        <dbReference type="ARBA" id="ARBA00022723"/>
    </source>
</evidence>
<keyword evidence="3" id="KW-0678">Repressor</keyword>
<dbReference type="InterPro" id="IPR025717">
    <property type="entry name" value="SAP30_zn-finger"/>
</dbReference>
<evidence type="ECO:0000256" key="1">
    <source>
        <dbReference type="ARBA" id="ARBA00004123"/>
    </source>
</evidence>
<evidence type="ECO:0000256" key="3">
    <source>
        <dbReference type="ARBA" id="ARBA00022491"/>
    </source>
</evidence>
<evidence type="ECO:0000256" key="6">
    <source>
        <dbReference type="ARBA" id="ARBA00022833"/>
    </source>
</evidence>
<dbReference type="GeneID" id="106811661"/>